<keyword evidence="3" id="KW-1185">Reference proteome</keyword>
<sequence length="120" mass="13257">MEVTMNLVRMLNLKLLKMKLVSIAVEEDGGDDDVVMEGEGDGEDDVVGQGDGGDEFDVSSWIGSQDDFVSEDDVVYVSVHRDEQPQDYHYEGSVFVEVGTPSWSSTPWKHVQARGLSDSE</sequence>
<name>A0AAQ3N4T9_VIGMU</name>
<feature type="region of interest" description="Disordered" evidence="1">
    <location>
        <begin position="31"/>
        <end position="56"/>
    </location>
</feature>
<evidence type="ECO:0000313" key="2">
    <source>
        <dbReference type="EMBL" id="WVZ02591.1"/>
    </source>
</evidence>
<organism evidence="2 3">
    <name type="scientific">Vigna mungo</name>
    <name type="common">Black gram</name>
    <name type="synonym">Phaseolus mungo</name>
    <dbReference type="NCBI Taxonomy" id="3915"/>
    <lineage>
        <taxon>Eukaryota</taxon>
        <taxon>Viridiplantae</taxon>
        <taxon>Streptophyta</taxon>
        <taxon>Embryophyta</taxon>
        <taxon>Tracheophyta</taxon>
        <taxon>Spermatophyta</taxon>
        <taxon>Magnoliopsida</taxon>
        <taxon>eudicotyledons</taxon>
        <taxon>Gunneridae</taxon>
        <taxon>Pentapetalae</taxon>
        <taxon>rosids</taxon>
        <taxon>fabids</taxon>
        <taxon>Fabales</taxon>
        <taxon>Fabaceae</taxon>
        <taxon>Papilionoideae</taxon>
        <taxon>50 kb inversion clade</taxon>
        <taxon>NPAAA clade</taxon>
        <taxon>indigoferoid/millettioid clade</taxon>
        <taxon>Phaseoleae</taxon>
        <taxon>Vigna</taxon>
    </lineage>
</organism>
<evidence type="ECO:0000256" key="1">
    <source>
        <dbReference type="SAM" id="MobiDB-lite"/>
    </source>
</evidence>
<dbReference type="Proteomes" id="UP001374535">
    <property type="component" value="Chromosome 7"/>
</dbReference>
<evidence type="ECO:0000313" key="3">
    <source>
        <dbReference type="Proteomes" id="UP001374535"/>
    </source>
</evidence>
<proteinExistence type="predicted"/>
<accession>A0AAQ3N4T9</accession>
<protein>
    <submittedName>
        <fullName evidence="2">Uncharacterized protein</fullName>
    </submittedName>
</protein>
<reference evidence="2 3" key="1">
    <citation type="journal article" date="2023" name="Life. Sci Alliance">
        <title>Evolutionary insights into 3D genome organization and epigenetic landscape of Vigna mungo.</title>
        <authorList>
            <person name="Junaid A."/>
            <person name="Singh B."/>
            <person name="Bhatia S."/>
        </authorList>
    </citation>
    <scope>NUCLEOTIDE SEQUENCE [LARGE SCALE GENOMIC DNA]</scope>
    <source>
        <strain evidence="2">Urdbean</strain>
    </source>
</reference>
<gene>
    <name evidence="2" type="ORF">V8G54_023397</name>
</gene>
<dbReference type="AlphaFoldDB" id="A0AAQ3N4T9"/>
<dbReference type="EMBL" id="CP144694">
    <property type="protein sequence ID" value="WVZ02591.1"/>
    <property type="molecule type" value="Genomic_DNA"/>
</dbReference>